<evidence type="ECO:0000313" key="1">
    <source>
        <dbReference type="EMBL" id="KAJ0042282.1"/>
    </source>
</evidence>
<proteinExistence type="predicted"/>
<gene>
    <name evidence="1" type="ORF">Pint_19227</name>
</gene>
<dbReference type="Proteomes" id="UP001163603">
    <property type="component" value="Chromosome 4"/>
</dbReference>
<protein>
    <submittedName>
        <fullName evidence="1">Uncharacterized protein</fullName>
    </submittedName>
</protein>
<keyword evidence="2" id="KW-1185">Reference proteome</keyword>
<dbReference type="EMBL" id="CM047739">
    <property type="protein sequence ID" value="KAJ0042282.1"/>
    <property type="molecule type" value="Genomic_DNA"/>
</dbReference>
<comment type="caution">
    <text evidence="1">The sequence shown here is derived from an EMBL/GenBank/DDBJ whole genome shotgun (WGS) entry which is preliminary data.</text>
</comment>
<name>A0ACC0YWR9_9ROSI</name>
<evidence type="ECO:0000313" key="2">
    <source>
        <dbReference type="Proteomes" id="UP001163603"/>
    </source>
</evidence>
<accession>A0ACC0YWR9</accession>
<sequence length="47" mass="5180">MSWCKGPYSKMFRGAALEIVLPVLQLKPYVSQCPIEVKTAEAAEPAK</sequence>
<reference evidence="2" key="1">
    <citation type="journal article" date="2023" name="G3 (Bethesda)">
        <title>Genome assembly and association tests identify interacting loci associated with vigor, precocity, and sex in interspecific pistachio rootstocks.</title>
        <authorList>
            <person name="Palmer W."/>
            <person name="Jacygrad E."/>
            <person name="Sagayaradj S."/>
            <person name="Cavanaugh K."/>
            <person name="Han R."/>
            <person name="Bertier L."/>
            <person name="Beede B."/>
            <person name="Kafkas S."/>
            <person name="Golino D."/>
            <person name="Preece J."/>
            <person name="Michelmore R."/>
        </authorList>
    </citation>
    <scope>NUCLEOTIDE SEQUENCE [LARGE SCALE GENOMIC DNA]</scope>
</reference>
<organism evidence="1 2">
    <name type="scientific">Pistacia integerrima</name>
    <dbReference type="NCBI Taxonomy" id="434235"/>
    <lineage>
        <taxon>Eukaryota</taxon>
        <taxon>Viridiplantae</taxon>
        <taxon>Streptophyta</taxon>
        <taxon>Embryophyta</taxon>
        <taxon>Tracheophyta</taxon>
        <taxon>Spermatophyta</taxon>
        <taxon>Magnoliopsida</taxon>
        <taxon>eudicotyledons</taxon>
        <taxon>Gunneridae</taxon>
        <taxon>Pentapetalae</taxon>
        <taxon>rosids</taxon>
        <taxon>malvids</taxon>
        <taxon>Sapindales</taxon>
        <taxon>Anacardiaceae</taxon>
        <taxon>Pistacia</taxon>
    </lineage>
</organism>